<evidence type="ECO:0000313" key="6">
    <source>
        <dbReference type="EMBL" id="KAG6406033.1"/>
    </source>
</evidence>
<feature type="binding site" evidence="4">
    <location>
        <position position="134"/>
    </location>
    <ligand>
        <name>Zn(2+)</name>
        <dbReference type="ChEBI" id="CHEBI:29105"/>
        <label>2</label>
    </ligand>
</feature>
<reference evidence="6" key="1">
    <citation type="submission" date="2018-01" db="EMBL/GenBank/DDBJ databases">
        <authorList>
            <person name="Mao J.F."/>
        </authorList>
    </citation>
    <scope>NUCLEOTIDE SEQUENCE</scope>
    <source>
        <strain evidence="6">Huo1</strain>
        <tissue evidence="6">Leaf</tissue>
    </source>
</reference>
<comment type="similarity">
    <text evidence="1">Belongs to the thaumatin family.</text>
</comment>
<dbReference type="SUPFAM" id="SSF49870">
    <property type="entry name" value="Osmotin, thaumatin-like protein"/>
    <property type="match status" value="1"/>
</dbReference>
<dbReference type="PROSITE" id="PS51367">
    <property type="entry name" value="THAUMATIN_2"/>
    <property type="match status" value="1"/>
</dbReference>
<feature type="binding site" evidence="4">
    <location>
        <position position="408"/>
    </location>
    <ligand>
        <name>Zn(2+)</name>
        <dbReference type="ChEBI" id="CHEBI:29105"/>
        <label>2</label>
    </ligand>
</feature>
<evidence type="ECO:0000256" key="3">
    <source>
        <dbReference type="PIRSR" id="PIRSR610159-1"/>
    </source>
</evidence>
<dbReference type="FunFam" id="1.10.150.900:FF:000001">
    <property type="entry name" value="Aminoacylase-1, putative"/>
    <property type="match status" value="1"/>
</dbReference>
<dbReference type="Gene3D" id="3.30.70.360">
    <property type="match status" value="1"/>
</dbReference>
<dbReference type="Gene3D" id="3.40.630.10">
    <property type="entry name" value="Zn peptidases"/>
    <property type="match status" value="1"/>
</dbReference>
<name>A0A8X8ZIN5_SALSN</name>
<keyword evidence="7" id="KW-1185">Reference proteome</keyword>
<organism evidence="6">
    <name type="scientific">Salvia splendens</name>
    <name type="common">Scarlet sage</name>
    <dbReference type="NCBI Taxonomy" id="180675"/>
    <lineage>
        <taxon>Eukaryota</taxon>
        <taxon>Viridiplantae</taxon>
        <taxon>Streptophyta</taxon>
        <taxon>Embryophyta</taxon>
        <taxon>Tracheophyta</taxon>
        <taxon>Spermatophyta</taxon>
        <taxon>Magnoliopsida</taxon>
        <taxon>eudicotyledons</taxon>
        <taxon>Gunneridae</taxon>
        <taxon>Pentapetalae</taxon>
        <taxon>asterids</taxon>
        <taxon>lamiids</taxon>
        <taxon>Lamiales</taxon>
        <taxon>Lamiaceae</taxon>
        <taxon>Nepetoideae</taxon>
        <taxon>Mentheae</taxon>
        <taxon>Salviinae</taxon>
        <taxon>Salvia</taxon>
        <taxon>Salvia subgen. Calosphace</taxon>
        <taxon>core Calosphace</taxon>
    </lineage>
</organism>
<accession>A0A8X8ZIN5</accession>
<dbReference type="InterPro" id="IPR002933">
    <property type="entry name" value="Peptidase_M20"/>
</dbReference>
<dbReference type="CDD" id="cd09218">
    <property type="entry name" value="TLP-PA"/>
    <property type="match status" value="1"/>
</dbReference>
<keyword evidence="4" id="KW-0862">Zinc</keyword>
<dbReference type="FunFam" id="3.30.70.360:FF:000009">
    <property type="entry name" value="aminoacylase-1 isoform X1"/>
    <property type="match status" value="1"/>
</dbReference>
<dbReference type="InterPro" id="IPR010159">
    <property type="entry name" value="N-acyl_aa_amidohydrolase"/>
</dbReference>
<evidence type="ECO:0000256" key="1">
    <source>
        <dbReference type="ARBA" id="ARBA00010607"/>
    </source>
</evidence>
<protein>
    <recommendedName>
        <fullName evidence="8">N-acyl-L-amino-acid amidohydrolase</fullName>
    </recommendedName>
</protein>
<feature type="binding site" evidence="4">
    <location>
        <position position="134"/>
    </location>
    <ligand>
        <name>Zn(2+)</name>
        <dbReference type="ChEBI" id="CHEBI:29105"/>
        <label>1</label>
    </ligand>
</feature>
<keyword evidence="5" id="KW-0732">Signal</keyword>
<dbReference type="PANTHER" id="PTHR45892:SF3">
    <property type="entry name" value="PUTATIVE-RELATED"/>
    <property type="match status" value="1"/>
</dbReference>
<gene>
    <name evidence="6" type="ORF">SASPL_133629</name>
</gene>
<feature type="binding site" evidence="4">
    <location>
        <position position="198"/>
    </location>
    <ligand>
        <name>Zn(2+)</name>
        <dbReference type="ChEBI" id="CHEBI:29105"/>
        <label>1</label>
    </ligand>
</feature>
<dbReference type="InterPro" id="IPR052083">
    <property type="entry name" value="Aminoacylase-1_M20A"/>
</dbReference>
<dbReference type="EMBL" id="PNBA02000012">
    <property type="protein sequence ID" value="KAG6406033.1"/>
    <property type="molecule type" value="Genomic_DNA"/>
</dbReference>
<feature type="binding site" evidence="4">
    <location>
        <position position="171"/>
    </location>
    <ligand>
        <name>Zn(2+)</name>
        <dbReference type="ChEBI" id="CHEBI:29105"/>
        <label>2</label>
    </ligand>
</feature>
<dbReference type="InterPro" id="IPR036264">
    <property type="entry name" value="Bact_exopeptidase_dim_dom"/>
</dbReference>
<dbReference type="SUPFAM" id="SSF55031">
    <property type="entry name" value="Bacterial exopeptidase dimerisation domain"/>
    <property type="match status" value="1"/>
</dbReference>
<evidence type="ECO:0000313" key="7">
    <source>
        <dbReference type="Proteomes" id="UP000298416"/>
    </source>
</evidence>
<sequence length="740" mass="81030">MATRRRPLISAAIVLLFLSPLSASDDKESDPISRFQNYLRINTAHPNPNYPAAVEYLTSFAATIPTLQTRILYLTTPDKPLLLITWPGSDPSLPSILLNSHLDSVPAEPSKWLHHPFAAHRTADGRIYARGAQDDKCIGMQYLEAIRELKKSNLDHTPLRTVHISYVPEEEIGGFDGMMKFVETREFEELKIGFMLDEGQASVSDEFRVFYADRSPWHVVIRARGAPGHGSRMFDGGAMENLMKSVEMMMNFRETSFDLVKAGLAANSEVISVNPVFLNAGIKSNDGYVMNLQPSEADAGFDIRMTPTADPDLMRRRIAEEWAPAWRNMTYEITEKGPLRDFKGRPLMTATDGSNPWWAVFNQAIAAAGGRLAKPEILASTTDARFLRQLGIPTFGFSPMKNTPILLHDHNEFLQDSVYLEGIKVYENVIRFLSSFDGASVAKQDDMNLSITDSSLEITGAQSHVAPVQLLDLVPKPSEGARVFTIVNYCRQTIWPAVFPGENFNGGGFTLKTGESRIFTAPVSWSGRIWGRTGCKFDSSGNGSCETGSCGTSFKCGASGSTPASLAEFTLASPDFYDVSLVDGFNLPMTVTPINGSGGNCSAAGCDGDLRPNCPKELAVRGGGGRVVGCRSACDVFSTDEYCCKGLYANPVTCQPTSYSKIFKKECPTAYSYAYDDPSSIFTCSASDYVVSFCSSRNHSACSYHNNKLVCAAASGLRANGIKWVMMAFTLIITTLWKTC</sequence>
<dbReference type="GO" id="GO:0046872">
    <property type="term" value="F:metal ion binding"/>
    <property type="evidence" value="ECO:0007669"/>
    <property type="project" value="UniProtKB-KW"/>
</dbReference>
<keyword evidence="2" id="KW-1015">Disulfide bond</keyword>
<dbReference type="Pfam" id="PF00314">
    <property type="entry name" value="Thaumatin"/>
    <property type="match status" value="1"/>
</dbReference>
<evidence type="ECO:0000256" key="4">
    <source>
        <dbReference type="PIRSR" id="PIRSR610159-2"/>
    </source>
</evidence>
<dbReference type="GO" id="GO:0005737">
    <property type="term" value="C:cytoplasm"/>
    <property type="evidence" value="ECO:0007669"/>
    <property type="project" value="InterPro"/>
</dbReference>
<dbReference type="InterPro" id="IPR037176">
    <property type="entry name" value="Osmotin/thaumatin-like_sf"/>
</dbReference>
<dbReference type="SMART" id="SM00205">
    <property type="entry name" value="THN"/>
    <property type="match status" value="1"/>
</dbReference>
<dbReference type="AlphaFoldDB" id="A0A8X8ZIN5"/>
<dbReference type="Pfam" id="PF01546">
    <property type="entry name" value="Peptidase_M20"/>
    <property type="match status" value="1"/>
</dbReference>
<dbReference type="FunFam" id="2.60.110.10:FF:000002">
    <property type="entry name" value="Thaumatin-like protein 1a"/>
    <property type="match status" value="1"/>
</dbReference>
<evidence type="ECO:0008006" key="8">
    <source>
        <dbReference type="Google" id="ProtNLM"/>
    </source>
</evidence>
<dbReference type="GO" id="GO:0004046">
    <property type="term" value="F:aminoacylase activity"/>
    <property type="evidence" value="ECO:0007669"/>
    <property type="project" value="InterPro"/>
</dbReference>
<evidence type="ECO:0000256" key="2">
    <source>
        <dbReference type="ARBA" id="ARBA00023157"/>
    </source>
</evidence>
<dbReference type="NCBIfam" id="TIGR01880">
    <property type="entry name" value="Ac-peptdase-euk"/>
    <property type="match status" value="1"/>
</dbReference>
<feature type="active site" description="Proton acceptor" evidence="3">
    <location>
        <position position="170"/>
    </location>
</feature>
<dbReference type="GO" id="GO:0006520">
    <property type="term" value="P:amino acid metabolic process"/>
    <property type="evidence" value="ECO:0007669"/>
    <property type="project" value="InterPro"/>
</dbReference>
<proteinExistence type="inferred from homology"/>
<dbReference type="Gene3D" id="1.10.150.900">
    <property type="match status" value="1"/>
</dbReference>
<dbReference type="Proteomes" id="UP000298416">
    <property type="component" value="Unassembled WGS sequence"/>
</dbReference>
<keyword evidence="4" id="KW-0479">Metal-binding</keyword>
<feature type="signal peptide" evidence="5">
    <location>
        <begin position="1"/>
        <end position="23"/>
    </location>
</feature>
<dbReference type="SUPFAM" id="SSF53187">
    <property type="entry name" value="Zn-dependent exopeptidases"/>
    <property type="match status" value="1"/>
</dbReference>
<feature type="active site" evidence="3">
    <location>
        <position position="103"/>
    </location>
</feature>
<dbReference type="PANTHER" id="PTHR45892">
    <property type="entry name" value="AMINOACYLASE-1"/>
    <property type="match status" value="1"/>
</dbReference>
<feature type="chain" id="PRO_5036486117" description="N-acyl-L-amino-acid amidohydrolase" evidence="5">
    <location>
        <begin position="24"/>
        <end position="740"/>
    </location>
</feature>
<dbReference type="InterPro" id="IPR001938">
    <property type="entry name" value="Thaumatin"/>
</dbReference>
<reference evidence="6" key="2">
    <citation type="submission" date="2020-08" db="EMBL/GenBank/DDBJ databases">
        <title>Plant Genome Project.</title>
        <authorList>
            <person name="Zhang R.-G."/>
        </authorList>
    </citation>
    <scope>NUCLEOTIDE SEQUENCE</scope>
    <source>
        <strain evidence="6">Huo1</strain>
        <tissue evidence="6">Leaf</tissue>
    </source>
</reference>
<feature type="binding site" evidence="4">
    <location>
        <position position="101"/>
    </location>
    <ligand>
        <name>Zn(2+)</name>
        <dbReference type="ChEBI" id="CHEBI:29105"/>
        <label>1</label>
    </ligand>
</feature>
<comment type="caution">
    <text evidence="6">The sequence shown here is derived from an EMBL/GenBank/DDBJ whole genome shotgun (WGS) entry which is preliminary data.</text>
</comment>
<dbReference type="PRINTS" id="PR00347">
    <property type="entry name" value="THAUMATIN"/>
</dbReference>
<dbReference type="FunFam" id="3.40.630.10:FF:000019">
    <property type="entry name" value="Aminoacylase 1"/>
    <property type="match status" value="1"/>
</dbReference>
<dbReference type="Gene3D" id="2.60.110.10">
    <property type="entry name" value="Thaumatin"/>
    <property type="match status" value="1"/>
</dbReference>
<evidence type="ECO:0000256" key="5">
    <source>
        <dbReference type="SAM" id="SignalP"/>
    </source>
</evidence>
<comment type="cofactor">
    <cofactor evidence="4">
        <name>Zn(2+)</name>
        <dbReference type="ChEBI" id="CHEBI:29105"/>
    </cofactor>
    <text evidence="4">Binds 2 Zn(2+) ions per subunit.</text>
</comment>